<organism evidence="3 4">
    <name type="scientific">Moraxella catarrhalis</name>
    <name type="common">Branhamella catarrhalis</name>
    <dbReference type="NCBI Taxonomy" id="480"/>
    <lineage>
        <taxon>Bacteria</taxon>
        <taxon>Pseudomonadati</taxon>
        <taxon>Pseudomonadota</taxon>
        <taxon>Gammaproteobacteria</taxon>
        <taxon>Moraxellales</taxon>
        <taxon>Moraxellaceae</taxon>
        <taxon>Moraxella</taxon>
    </lineage>
</organism>
<evidence type="ECO:0000256" key="1">
    <source>
        <dbReference type="SAM" id="Phobius"/>
    </source>
</evidence>
<dbReference type="EMBL" id="CP034662">
    <property type="protein sequence ID" value="AZQ92483.1"/>
    <property type="molecule type" value="Genomic_DNA"/>
</dbReference>
<dbReference type="GeneID" id="66585284"/>
<dbReference type="KEGG" id="mcat:MC25239_01257"/>
<feature type="transmembrane region" description="Helical" evidence="1">
    <location>
        <begin position="16"/>
        <end position="45"/>
    </location>
</feature>
<evidence type="ECO:0000259" key="2">
    <source>
        <dbReference type="Pfam" id="PF01569"/>
    </source>
</evidence>
<dbReference type="OMA" id="GAHFFSH"/>
<keyword evidence="1" id="KW-0472">Membrane</keyword>
<accession>A0A3A9PFK1</accession>
<feature type="transmembrane region" description="Helical" evidence="1">
    <location>
        <begin position="234"/>
        <end position="257"/>
    </location>
</feature>
<reference evidence="3 4" key="1">
    <citation type="submission" date="2018-12" db="EMBL/GenBank/DDBJ databases">
        <title>Persistence of Moraxella catarrhalis in Chronic Obstructive Pulmonary Disease and Regulation of the Hag/MID Adhesin.</title>
        <authorList>
            <person name="Murphy T."/>
            <person name="Zhao X."/>
            <person name="Vyas G."/>
            <person name="Aluvathingal J."/>
            <person name="Nadendla S."/>
            <person name="Tallon L."/>
            <person name="Tettelin H."/>
        </authorList>
    </citation>
    <scope>NUCLEOTIDE SEQUENCE [LARGE SCALE GENOMIC DNA]</scope>
    <source>
        <strain evidence="3 4">46P58B1</strain>
    </source>
</reference>
<dbReference type="AlphaFoldDB" id="A0A3A9PFK1"/>
<name>A0A3A9PFK1_MORCA</name>
<dbReference type="NCBIfam" id="NF028538">
    <property type="entry name" value="PAP2_lipid_A"/>
    <property type="match status" value="1"/>
</dbReference>
<dbReference type="SUPFAM" id="SSF48317">
    <property type="entry name" value="Acid phosphatase/Vanadium-dependent haloperoxidase"/>
    <property type="match status" value="1"/>
</dbReference>
<dbReference type="Proteomes" id="UP000280228">
    <property type="component" value="Chromosome"/>
</dbReference>
<feature type="transmembrane region" description="Helical" evidence="1">
    <location>
        <begin position="66"/>
        <end position="84"/>
    </location>
</feature>
<dbReference type="RefSeq" id="WP_003660275.1">
    <property type="nucleotide sequence ID" value="NZ_CP007669.1"/>
</dbReference>
<evidence type="ECO:0000313" key="3">
    <source>
        <dbReference type="EMBL" id="AZQ92483.1"/>
    </source>
</evidence>
<sequence>MSILRPVSPISPINQALLALAVIVMTAVFIEHGSVDVTISSWFYVEQGRWLLSKDQFVFSMLFYKLPKWLLIVFGAYLLTTLVWRQFITDTKFIADTNTMADKTDNSAKSLFGRRDAPIYAPLANFGQSDILYVFAVLALTPLLVATLKSLTHVPCPHELLIFAGDKPYLSLWQDILSQQRAKCFPAAHASSGFGLYGLAFVPALQHKRWRYVILVSAIGWTMGLYKMMIGDHFFSHTLASMALAWFVASGLSAVFFTKKHDIDF</sequence>
<feature type="transmembrane region" description="Helical" evidence="1">
    <location>
        <begin position="210"/>
        <end position="228"/>
    </location>
</feature>
<dbReference type="InterPro" id="IPR000326">
    <property type="entry name" value="PAP2/HPO"/>
</dbReference>
<dbReference type="CDD" id="cd03396">
    <property type="entry name" value="PAP2_like_6"/>
    <property type="match status" value="1"/>
</dbReference>
<keyword evidence="1" id="KW-1133">Transmembrane helix</keyword>
<evidence type="ECO:0000313" key="4">
    <source>
        <dbReference type="Proteomes" id="UP000280228"/>
    </source>
</evidence>
<feature type="domain" description="Phosphatidic acid phosphatase type 2/haloperoxidase" evidence="2">
    <location>
        <begin position="132"/>
        <end position="258"/>
    </location>
</feature>
<keyword evidence="1" id="KW-0812">Transmembrane</keyword>
<dbReference type="Pfam" id="PF01569">
    <property type="entry name" value="PAP2"/>
    <property type="match status" value="1"/>
</dbReference>
<gene>
    <name evidence="3" type="ORF">EJK53_1420</name>
</gene>
<proteinExistence type="predicted"/>
<feature type="transmembrane region" description="Helical" evidence="1">
    <location>
        <begin position="131"/>
        <end position="148"/>
    </location>
</feature>
<protein>
    <submittedName>
        <fullName evidence="3">PAP2 superfamily protein</fullName>
    </submittedName>
</protein>
<dbReference type="InterPro" id="IPR036938">
    <property type="entry name" value="PAP2/HPO_sf"/>
</dbReference>